<comment type="cofactor">
    <cofactor evidence="1">
        <name>FAD</name>
        <dbReference type="ChEBI" id="CHEBI:57692"/>
    </cofactor>
</comment>
<comment type="similarity">
    <text evidence="2">Belongs to the GMC oxidoreductase family.</text>
</comment>
<keyword evidence="5" id="KW-0560">Oxidoreductase</keyword>
<dbReference type="GO" id="GO:0016614">
    <property type="term" value="F:oxidoreductase activity, acting on CH-OH group of donors"/>
    <property type="evidence" value="ECO:0007669"/>
    <property type="project" value="InterPro"/>
</dbReference>
<reference evidence="9" key="1">
    <citation type="submission" date="2020-01" db="EMBL/GenBank/DDBJ databases">
        <title>'Steroidobacter agaridevorans' sp. nov., agar-degrading bacteria isolated from rhizosphere soils.</title>
        <authorList>
            <person name="Ikenaga M."/>
            <person name="Kataoka M."/>
            <person name="Murouchi A."/>
            <person name="Katsuragi S."/>
            <person name="Sakai M."/>
        </authorList>
    </citation>
    <scope>NUCLEOTIDE SEQUENCE [LARGE SCALE GENOMIC DNA]</scope>
    <source>
        <strain evidence="9">YU21-B</strain>
    </source>
</reference>
<dbReference type="InterPro" id="IPR000172">
    <property type="entry name" value="GMC_OxRdtase_N"/>
</dbReference>
<keyword evidence="3" id="KW-0285">Flavoprotein</keyword>
<evidence type="ECO:0000256" key="3">
    <source>
        <dbReference type="ARBA" id="ARBA00022630"/>
    </source>
</evidence>
<dbReference type="PANTHER" id="PTHR42784:SF1">
    <property type="entry name" value="PYRANOSE 2-OXIDASE"/>
    <property type="match status" value="1"/>
</dbReference>
<dbReference type="InterPro" id="IPR007867">
    <property type="entry name" value="GMC_OxRtase_C"/>
</dbReference>
<evidence type="ECO:0000256" key="5">
    <source>
        <dbReference type="ARBA" id="ARBA00023002"/>
    </source>
</evidence>
<feature type="domain" description="Glucose-methanol-choline oxidoreductase N-terminal" evidence="6">
    <location>
        <begin position="153"/>
        <end position="275"/>
    </location>
</feature>
<comment type="caution">
    <text evidence="8">The sequence shown here is derived from an EMBL/GenBank/DDBJ whole genome shotgun (WGS) entry which is preliminary data.</text>
</comment>
<evidence type="ECO:0000256" key="1">
    <source>
        <dbReference type="ARBA" id="ARBA00001974"/>
    </source>
</evidence>
<evidence type="ECO:0000256" key="4">
    <source>
        <dbReference type="ARBA" id="ARBA00022827"/>
    </source>
</evidence>
<sequence length="473" mass="52074">MVQEHFDVVVVGSGFGSLFFVEGYLSRRPAAKILMLERGTFNSHAWQLEQNRNSPIVPSSTFRTDAAKKVWNFTIGVGGGTNCWYAQTPRFHPSDFRMRSQYGVAQDWPLDYDELEPYYFAAETKMSVAGSPEMGEILPRSGPFPQPPHKQTAVDAIMRKAQPQFHFPIATARASVADAGRPPCCASAQCNLCPVNAKFTFENGFTNLRQHPNVEIRTDCEVTHFDHAGGTVSAAIYKKGGAEHRVTGELFVLGANAIHSPAILLRSGIDHPLTGVGIHEQVGYQLEVLLDGVDSLDGGTITTALNYSLYDGPFRKDYAGALIYFDNRWPHGLRKEYGRWRQFAPLVVVVEDLPQDSNRVVLDDDGMPKVLHADVSDYAKRGLQESLTNIKKVLEPLPVERIDFKGMRDTESHIQGSLRMGNDRASSVIDAKQIHHDVRNLVVVGSSVFPSGPNSNPSLSVAALSLRSAALIA</sequence>
<accession>A0A829Y7I4</accession>
<dbReference type="InterPro" id="IPR051473">
    <property type="entry name" value="P2Ox-like"/>
</dbReference>
<evidence type="ECO:0008006" key="10">
    <source>
        <dbReference type="Google" id="ProtNLM"/>
    </source>
</evidence>
<dbReference type="Gene3D" id="3.50.50.60">
    <property type="entry name" value="FAD/NAD(P)-binding domain"/>
    <property type="match status" value="2"/>
</dbReference>
<dbReference type="Pfam" id="PF05199">
    <property type="entry name" value="GMC_oxred_C"/>
    <property type="match status" value="1"/>
</dbReference>
<organism evidence="8 9">
    <name type="scientific">Steroidobacter agaridevorans</name>
    <dbReference type="NCBI Taxonomy" id="2695856"/>
    <lineage>
        <taxon>Bacteria</taxon>
        <taxon>Pseudomonadati</taxon>
        <taxon>Pseudomonadota</taxon>
        <taxon>Gammaproteobacteria</taxon>
        <taxon>Steroidobacterales</taxon>
        <taxon>Steroidobacteraceae</taxon>
        <taxon>Steroidobacter</taxon>
    </lineage>
</organism>
<keyword evidence="9" id="KW-1185">Reference proteome</keyword>
<dbReference type="Proteomes" id="UP000445000">
    <property type="component" value="Unassembled WGS sequence"/>
</dbReference>
<evidence type="ECO:0000259" key="7">
    <source>
        <dbReference type="Pfam" id="PF05199"/>
    </source>
</evidence>
<evidence type="ECO:0000256" key="2">
    <source>
        <dbReference type="ARBA" id="ARBA00010790"/>
    </source>
</evidence>
<dbReference type="AlphaFoldDB" id="A0A829Y7I4"/>
<name>A0A829Y7I4_9GAMM</name>
<protein>
    <recommendedName>
        <fullName evidence="10">2-keto-gluconate dehydrogenase</fullName>
    </recommendedName>
</protein>
<feature type="domain" description="Glucose-methanol-choline oxidoreductase C-terminal" evidence="7">
    <location>
        <begin position="410"/>
        <end position="464"/>
    </location>
</feature>
<dbReference type="InterPro" id="IPR036188">
    <property type="entry name" value="FAD/NAD-bd_sf"/>
</dbReference>
<keyword evidence="4" id="KW-0274">FAD</keyword>
<dbReference type="PANTHER" id="PTHR42784">
    <property type="entry name" value="PYRANOSE 2-OXIDASE"/>
    <property type="match status" value="1"/>
</dbReference>
<dbReference type="RefSeq" id="WP_161810774.1">
    <property type="nucleotide sequence ID" value="NZ_BLJN01000001.1"/>
</dbReference>
<dbReference type="GO" id="GO:0050660">
    <property type="term" value="F:flavin adenine dinucleotide binding"/>
    <property type="evidence" value="ECO:0007669"/>
    <property type="project" value="InterPro"/>
</dbReference>
<proteinExistence type="inferred from homology"/>
<evidence type="ECO:0000259" key="6">
    <source>
        <dbReference type="Pfam" id="PF00732"/>
    </source>
</evidence>
<evidence type="ECO:0000313" key="8">
    <source>
        <dbReference type="EMBL" id="GFE78935.1"/>
    </source>
</evidence>
<gene>
    <name evidence="8" type="ORF">GCM10011487_09350</name>
</gene>
<dbReference type="EMBL" id="BLJN01000001">
    <property type="protein sequence ID" value="GFE78935.1"/>
    <property type="molecule type" value="Genomic_DNA"/>
</dbReference>
<dbReference type="SUPFAM" id="SSF51905">
    <property type="entry name" value="FAD/NAD(P)-binding domain"/>
    <property type="match status" value="1"/>
</dbReference>
<evidence type="ECO:0000313" key="9">
    <source>
        <dbReference type="Proteomes" id="UP000445000"/>
    </source>
</evidence>
<dbReference type="Pfam" id="PF00732">
    <property type="entry name" value="GMC_oxred_N"/>
    <property type="match status" value="1"/>
</dbReference>